<dbReference type="SUPFAM" id="SSF53067">
    <property type="entry name" value="Actin-like ATPase domain"/>
    <property type="match status" value="1"/>
</dbReference>
<dbReference type="PANTHER" id="PTHR14187">
    <property type="entry name" value="ALPHA KINASE/ELONGATION FACTOR 2 KINASE"/>
    <property type="match status" value="1"/>
</dbReference>
<dbReference type="PANTHER" id="PTHR14187:SF5">
    <property type="entry name" value="HEAT SHOCK 70 KDA PROTEIN 12A"/>
    <property type="match status" value="1"/>
</dbReference>
<evidence type="ECO:0000313" key="2">
    <source>
        <dbReference type="Proteomes" id="UP000663861"/>
    </source>
</evidence>
<reference evidence="1" key="1">
    <citation type="submission" date="2021-01" db="EMBL/GenBank/DDBJ databases">
        <authorList>
            <person name="Kaushik A."/>
        </authorList>
    </citation>
    <scope>NUCLEOTIDE SEQUENCE</scope>
    <source>
        <strain evidence="1">AG4-RS23</strain>
    </source>
</reference>
<name>A0A8H3B7T0_9AGAM</name>
<organism evidence="1 2">
    <name type="scientific">Rhizoctonia solani</name>
    <dbReference type="NCBI Taxonomy" id="456999"/>
    <lineage>
        <taxon>Eukaryota</taxon>
        <taxon>Fungi</taxon>
        <taxon>Dikarya</taxon>
        <taxon>Basidiomycota</taxon>
        <taxon>Agaricomycotina</taxon>
        <taxon>Agaricomycetes</taxon>
        <taxon>Cantharellales</taxon>
        <taxon>Ceratobasidiaceae</taxon>
        <taxon>Rhizoctonia</taxon>
    </lineage>
</organism>
<dbReference type="AlphaFoldDB" id="A0A8H3B7T0"/>
<protein>
    <submittedName>
        <fullName evidence="1">Uncharacterized protein</fullName>
    </submittedName>
</protein>
<dbReference type="Proteomes" id="UP000663861">
    <property type="component" value="Unassembled WGS sequence"/>
</dbReference>
<comment type="caution">
    <text evidence="1">The sequence shown here is derived from an EMBL/GenBank/DDBJ whole genome shotgun (WGS) entry which is preliminary data.</text>
</comment>
<gene>
    <name evidence="1" type="ORF">RDB_LOCUS53036</name>
</gene>
<dbReference type="Gene3D" id="3.30.420.40">
    <property type="match status" value="1"/>
</dbReference>
<sequence length="407" mass="45821">MSDPLHGPWKGESKILLSIDIGITHSGVSFMYLKNGAKQTIYPVTKWPGQEGVRIEGMVPTMLWYDTNNKAVSFGAEALSYAVEEQAKDKGWFLAKNFKAHLYPEDTRAQHHPKISALPFDVSLRQVYSDFLGYLLKHTKIFFEERIIDGIQIWETYSSTMEVVMSHPDGWGAREQSFLRDVAVRAGYTTSHQALKNIRFVIDLEASIYRCLSSNNLSNQLKAGDVFILCDADTTSTSISLHKIRSINPMLKIETCTLECLEGGSFSVDVVAERYMRQKMIDAGISPEDMDDFITAGVEDFKKNVKFAFSDETKEYLIQITNARFNNPALSTRRGCMALPGSIIKSFFVDYVGLIRQTIHRCVGEVGTSILHLLLVGRFGDSCYLQQVIKDVYEPRGYQISLPTNSA</sequence>
<dbReference type="CDD" id="cd10170">
    <property type="entry name" value="ASKHA_NBD_HSP70"/>
    <property type="match status" value="1"/>
</dbReference>
<dbReference type="InterPro" id="IPR043129">
    <property type="entry name" value="ATPase_NBD"/>
</dbReference>
<accession>A0A8H3B7T0</accession>
<evidence type="ECO:0000313" key="1">
    <source>
        <dbReference type="EMBL" id="CAE6449823.1"/>
    </source>
</evidence>
<dbReference type="EMBL" id="CAJMWY010000865">
    <property type="protein sequence ID" value="CAE6449823.1"/>
    <property type="molecule type" value="Genomic_DNA"/>
</dbReference>
<proteinExistence type="predicted"/>